<evidence type="ECO:0000313" key="3">
    <source>
        <dbReference type="EMBL" id="CAB4856591.1"/>
    </source>
</evidence>
<evidence type="ECO:0000313" key="4">
    <source>
        <dbReference type="EMBL" id="CAB4931694.1"/>
    </source>
</evidence>
<dbReference type="GO" id="GO:0008757">
    <property type="term" value="F:S-adenosylmethionine-dependent methyltransferase activity"/>
    <property type="evidence" value="ECO:0007669"/>
    <property type="project" value="InterPro"/>
</dbReference>
<protein>
    <submittedName>
        <fullName evidence="3">Unannotated protein</fullName>
    </submittedName>
</protein>
<dbReference type="EMBL" id="CAFBMV010000013">
    <property type="protein sequence ID" value="CAB4931694.1"/>
    <property type="molecule type" value="Genomic_DNA"/>
</dbReference>
<dbReference type="SUPFAM" id="SSF53335">
    <property type="entry name" value="S-adenosyl-L-methionine-dependent methyltransferases"/>
    <property type="match status" value="1"/>
</dbReference>
<evidence type="ECO:0000313" key="2">
    <source>
        <dbReference type="EMBL" id="CAB4752782.1"/>
    </source>
</evidence>
<dbReference type="InterPro" id="IPR029063">
    <property type="entry name" value="SAM-dependent_MTases_sf"/>
</dbReference>
<sequence length="282" mass="32105">MAKDENRDEDVISHFGGEWKVFNFLDDGQLEDIRRQFGAYVKPLPNGFLQGSPLAIADFGAGSGRWAHFLLPSAQQLWLVEPGIESFALLQERFGNKPNVKILNESVSKNSVPDACLDLAVCLGVLHHVPDTVQGIRDIFKKMKPGATFLCYLYYALENKPLAYRALWRFSNKVRLTISKLPYLPRRIVCELIAALIYFPLARISKLFTKVGISSKNVPLHHYENLTFYIMRNDAFDRFGTSLEQRFSKAQITTMIQEAGFDISTLVFSPEEPFWTFSVKKS</sequence>
<evidence type="ECO:0000313" key="5">
    <source>
        <dbReference type="EMBL" id="CAB5062832.1"/>
    </source>
</evidence>
<name>A0A6J7CG30_9ZZZZ</name>
<dbReference type="EMBL" id="CAFBLE010000001">
    <property type="protein sequence ID" value="CAB4856591.1"/>
    <property type="molecule type" value="Genomic_DNA"/>
</dbReference>
<evidence type="ECO:0000259" key="1">
    <source>
        <dbReference type="Pfam" id="PF08241"/>
    </source>
</evidence>
<dbReference type="CDD" id="cd02440">
    <property type="entry name" value="AdoMet_MTases"/>
    <property type="match status" value="1"/>
</dbReference>
<dbReference type="EMBL" id="CAFBQL010000010">
    <property type="protein sequence ID" value="CAB5062832.1"/>
    <property type="molecule type" value="Genomic_DNA"/>
</dbReference>
<gene>
    <name evidence="2" type="ORF">UFOPK2822_00919</name>
    <name evidence="3" type="ORF">UFOPK3346_00224</name>
    <name evidence="4" type="ORF">UFOPK3670_01328</name>
    <name evidence="5" type="ORF">UFOPK4308_01253</name>
</gene>
<dbReference type="InterPro" id="IPR013216">
    <property type="entry name" value="Methyltransf_11"/>
</dbReference>
<proteinExistence type="predicted"/>
<accession>A0A6J7CG30</accession>
<dbReference type="EMBL" id="CAEZZC010000011">
    <property type="protein sequence ID" value="CAB4752782.1"/>
    <property type="molecule type" value="Genomic_DNA"/>
</dbReference>
<dbReference type="Pfam" id="PF08241">
    <property type="entry name" value="Methyltransf_11"/>
    <property type="match status" value="1"/>
</dbReference>
<feature type="domain" description="Methyltransferase type 11" evidence="1">
    <location>
        <begin position="58"/>
        <end position="151"/>
    </location>
</feature>
<dbReference type="AlphaFoldDB" id="A0A6J7CG30"/>
<dbReference type="Gene3D" id="3.40.50.150">
    <property type="entry name" value="Vaccinia Virus protein VP39"/>
    <property type="match status" value="1"/>
</dbReference>
<organism evidence="3">
    <name type="scientific">freshwater metagenome</name>
    <dbReference type="NCBI Taxonomy" id="449393"/>
    <lineage>
        <taxon>unclassified sequences</taxon>
        <taxon>metagenomes</taxon>
        <taxon>ecological metagenomes</taxon>
    </lineage>
</organism>
<reference evidence="3" key="1">
    <citation type="submission" date="2020-05" db="EMBL/GenBank/DDBJ databases">
        <authorList>
            <person name="Chiriac C."/>
            <person name="Salcher M."/>
            <person name="Ghai R."/>
            <person name="Kavagutti S V."/>
        </authorList>
    </citation>
    <scope>NUCLEOTIDE SEQUENCE</scope>
</reference>